<dbReference type="PANTHER" id="PTHR16943:SF8">
    <property type="entry name" value="2-METHYLCITRATE DEHYDRATASE"/>
    <property type="match status" value="1"/>
</dbReference>
<dbReference type="Gene3D" id="3.30.1330.120">
    <property type="entry name" value="2-methylcitrate dehydratase PrpD"/>
    <property type="match status" value="1"/>
</dbReference>
<dbReference type="GO" id="GO:0016829">
    <property type="term" value="F:lyase activity"/>
    <property type="evidence" value="ECO:0007669"/>
    <property type="project" value="InterPro"/>
</dbReference>
<keyword evidence="1" id="KW-0732">Signal</keyword>
<name>A0A7J6TMS4_PEROL</name>
<evidence type="ECO:0000313" key="3">
    <source>
        <dbReference type="Proteomes" id="UP000574390"/>
    </source>
</evidence>
<evidence type="ECO:0000256" key="1">
    <source>
        <dbReference type="SAM" id="SignalP"/>
    </source>
</evidence>
<gene>
    <name evidence="2" type="ORF">FOZ62_003798</name>
</gene>
<protein>
    <submittedName>
        <fullName evidence="2">Uncharacterized protein</fullName>
    </submittedName>
</protein>
<dbReference type="AlphaFoldDB" id="A0A7J6TMS4"/>
<comment type="caution">
    <text evidence="2">The sequence shown here is derived from an EMBL/GenBank/DDBJ whole genome shotgun (WGS) entry which is preliminary data.</text>
</comment>
<dbReference type="PANTHER" id="PTHR16943">
    <property type="entry name" value="2-METHYLCITRATE DEHYDRATASE-RELATED"/>
    <property type="match status" value="1"/>
</dbReference>
<dbReference type="EMBL" id="JABANM010005997">
    <property type="protein sequence ID" value="KAF4746644.1"/>
    <property type="molecule type" value="Genomic_DNA"/>
</dbReference>
<organism evidence="2 3">
    <name type="scientific">Perkinsus olseni</name>
    <name type="common">Perkinsus atlanticus</name>
    <dbReference type="NCBI Taxonomy" id="32597"/>
    <lineage>
        <taxon>Eukaryota</taxon>
        <taxon>Sar</taxon>
        <taxon>Alveolata</taxon>
        <taxon>Perkinsozoa</taxon>
        <taxon>Perkinsea</taxon>
        <taxon>Perkinsida</taxon>
        <taxon>Perkinsidae</taxon>
        <taxon>Perkinsus</taxon>
    </lineage>
</organism>
<dbReference type="InterPro" id="IPR036148">
    <property type="entry name" value="MmgE/PrpD_sf"/>
</dbReference>
<dbReference type="SUPFAM" id="SSF103378">
    <property type="entry name" value="2-methylcitrate dehydratase PrpD"/>
    <property type="match status" value="1"/>
</dbReference>
<feature type="non-terminal residue" evidence="2">
    <location>
        <position position="264"/>
    </location>
</feature>
<proteinExistence type="predicted"/>
<accession>A0A7J6TMS4</accession>
<feature type="chain" id="PRO_5029911514" evidence="1">
    <location>
        <begin position="22"/>
        <end position="264"/>
    </location>
</feature>
<sequence length="264" mass="29584">RRSTTKLKWLWFNIVTSLVPPQELSHSGSDFAVMGMHFKLGLYEHQSAGALQGMIDLLMNNPELMRDPSKIKNINVVAYEPAFGIIGDPAKRNPTTRQSADHSMVFIISRLLANAVNRGVIPSTNEEAWTSWMLSPRDYGYDALNDRQTRGLMEKISFAHGGPEYDARYPDGIPTTVEITADDGKKYSSGLVMYPSGHARNTTADLNAILQFKHKMLGSIALEDDDCEKLIKKLVHMDKLSAGEMQDVYDFDYSKLQRNDPIDG</sequence>
<dbReference type="InterPro" id="IPR005656">
    <property type="entry name" value="MmgE_PrpD"/>
</dbReference>
<feature type="signal peptide" evidence="1">
    <location>
        <begin position="1"/>
        <end position="21"/>
    </location>
</feature>
<dbReference type="InterPro" id="IPR042188">
    <property type="entry name" value="MmgE/PrpD_sf_2"/>
</dbReference>
<dbReference type="Proteomes" id="UP000574390">
    <property type="component" value="Unassembled WGS sequence"/>
</dbReference>
<reference evidence="2 3" key="1">
    <citation type="submission" date="2020-04" db="EMBL/GenBank/DDBJ databases">
        <title>Perkinsus olseni comparative genomics.</title>
        <authorList>
            <person name="Bogema D.R."/>
        </authorList>
    </citation>
    <scope>NUCLEOTIDE SEQUENCE [LARGE SCALE GENOMIC DNA]</scope>
    <source>
        <strain evidence="2">ATCC PRA-205</strain>
    </source>
</reference>
<evidence type="ECO:0000313" key="2">
    <source>
        <dbReference type="EMBL" id="KAF4746644.1"/>
    </source>
</evidence>